<accession>A0A2Z6ZT03</accession>
<reference evidence="1 2" key="1">
    <citation type="journal article" date="2015" name="Proc. Natl. Acad. Sci. U.S.A.">
        <title>The resurrection genome of Boea hygrometrica: A blueprint for survival of dehydration.</title>
        <authorList>
            <person name="Xiao L."/>
            <person name="Yang G."/>
            <person name="Zhang L."/>
            <person name="Yang X."/>
            <person name="Zhao S."/>
            <person name="Ji Z."/>
            <person name="Zhou Q."/>
            <person name="Hu M."/>
            <person name="Wang Y."/>
            <person name="Chen M."/>
            <person name="Xu Y."/>
            <person name="Jin H."/>
            <person name="Xiao X."/>
            <person name="Hu G."/>
            <person name="Bao F."/>
            <person name="Hu Y."/>
            <person name="Wan P."/>
            <person name="Li L."/>
            <person name="Deng X."/>
            <person name="Kuang T."/>
            <person name="Xiang C."/>
            <person name="Zhu J.K."/>
            <person name="Oliver M.J."/>
            <person name="He Y."/>
        </authorList>
    </citation>
    <scope>NUCLEOTIDE SEQUENCE [LARGE SCALE GENOMIC DNA]</scope>
    <source>
        <strain evidence="2">cv. XS01</strain>
    </source>
</reference>
<sequence>MVAICRAWRSAAAPHACRARWPDDCAVAGRWSAQDCAAGWRMLADCPRALVMREAVPGRAIAPWWPGAAATRCALVAHAHAMGAGRCALPPRVFRSGGRRSDNAPAMS</sequence>
<keyword evidence="2" id="KW-1185">Reference proteome</keyword>
<evidence type="ECO:0000313" key="1">
    <source>
        <dbReference type="EMBL" id="KZT76322.1"/>
    </source>
</evidence>
<name>A0A2Z6ZT03_9LAMI</name>
<organism evidence="1 2">
    <name type="scientific">Dorcoceras hygrometricum</name>
    <dbReference type="NCBI Taxonomy" id="472368"/>
    <lineage>
        <taxon>Eukaryota</taxon>
        <taxon>Viridiplantae</taxon>
        <taxon>Streptophyta</taxon>
        <taxon>Embryophyta</taxon>
        <taxon>Tracheophyta</taxon>
        <taxon>Spermatophyta</taxon>
        <taxon>Magnoliopsida</taxon>
        <taxon>eudicotyledons</taxon>
        <taxon>Gunneridae</taxon>
        <taxon>Pentapetalae</taxon>
        <taxon>asterids</taxon>
        <taxon>lamiids</taxon>
        <taxon>Lamiales</taxon>
        <taxon>Gesneriaceae</taxon>
        <taxon>Didymocarpoideae</taxon>
        <taxon>Trichosporeae</taxon>
        <taxon>Loxocarpinae</taxon>
        <taxon>Dorcoceras</taxon>
    </lineage>
</organism>
<proteinExistence type="predicted"/>
<evidence type="ECO:0000313" key="2">
    <source>
        <dbReference type="Proteomes" id="UP000250235"/>
    </source>
</evidence>
<dbReference type="EMBL" id="KV133571">
    <property type="protein sequence ID" value="KZT76322.1"/>
    <property type="molecule type" value="Genomic_DNA"/>
</dbReference>
<gene>
    <name evidence="1" type="ORF">F511_46653</name>
</gene>
<protein>
    <submittedName>
        <fullName evidence="1">Uncharacterized protein</fullName>
    </submittedName>
</protein>
<dbReference type="AlphaFoldDB" id="A0A2Z6ZT03"/>
<dbReference type="Proteomes" id="UP000250235">
    <property type="component" value="Unassembled WGS sequence"/>
</dbReference>